<feature type="active site" description="Charge relay system" evidence="6">
    <location>
        <position position="298"/>
    </location>
</feature>
<feature type="active site" description="Charge relay system" evidence="6">
    <location>
        <position position="223"/>
    </location>
</feature>
<reference evidence="9" key="1">
    <citation type="submission" date="2021-02" db="EMBL/GenBank/DDBJ databases">
        <title>Genome-Resolved Metagenomics of a Microbial Community Performing Photosynthetic Biological Nutrient Removal.</title>
        <authorList>
            <person name="Mcdaniel E.A."/>
        </authorList>
    </citation>
    <scope>NUCLEOTIDE SEQUENCE</scope>
    <source>
        <strain evidence="9">UWPOB_OBS1</strain>
    </source>
</reference>
<evidence type="ECO:0000256" key="4">
    <source>
        <dbReference type="ARBA" id="ARBA00022801"/>
    </source>
</evidence>
<evidence type="ECO:0000259" key="8">
    <source>
        <dbReference type="Pfam" id="PF17676"/>
    </source>
</evidence>
<evidence type="ECO:0000259" key="7">
    <source>
        <dbReference type="Pfam" id="PF02016"/>
    </source>
</evidence>
<dbReference type="Pfam" id="PF17676">
    <property type="entry name" value="Peptidase_S66C"/>
    <property type="match status" value="1"/>
</dbReference>
<dbReference type="SUPFAM" id="SSF52317">
    <property type="entry name" value="Class I glutamine amidotransferase-like"/>
    <property type="match status" value="1"/>
</dbReference>
<protein>
    <submittedName>
        <fullName evidence="9">LD-carboxypeptidase</fullName>
    </submittedName>
</protein>
<dbReference type="Pfam" id="PF02016">
    <property type="entry name" value="Peptidase_S66"/>
    <property type="match status" value="1"/>
</dbReference>
<sequence>MSEIVKPKVLKPGDTIGVIAPSSPTFEPGYLESTLAWLGKLGLKYKLGKNTFRSYSSYAGSDEARLADLHEAFADQAVSAVLPLRGGAGASRLLLKLDYGLLAANPKIICGFSDITALLLAVHQKTGLVTFHGPTLNLMYESAYTHAYWQKALMKTQPIGLITEPEENDKDQGDVWGASYPSRMVINPGRASGRLTGGCLTLIRGLMGTPFEIDTKDRLVFIEDVDEEPHAMDRMLTQLVLAGKFKEARGIIIGDCSGCRPGGSKRNSLTLNHALEEVLRERLSKLDIPVVYGFKIGHTADKITLPIGVEASLYASDQAGLPYLDRYKSGQSAVRLKIEEGALCDKATPSKK</sequence>
<dbReference type="SUPFAM" id="SSF141986">
    <property type="entry name" value="LD-carboxypeptidase A C-terminal domain-like"/>
    <property type="match status" value="1"/>
</dbReference>
<comment type="similarity">
    <text evidence="1">Belongs to the peptidase S66 family.</text>
</comment>
<keyword evidence="5" id="KW-0720">Serine protease</keyword>
<dbReference type="PANTHER" id="PTHR30237:SF2">
    <property type="entry name" value="MUREIN TETRAPEPTIDE CARBOXYPEPTIDASE"/>
    <property type="match status" value="1"/>
</dbReference>
<evidence type="ECO:0000256" key="3">
    <source>
        <dbReference type="ARBA" id="ARBA00022670"/>
    </source>
</evidence>
<proteinExistence type="inferred from homology"/>
<dbReference type="AlphaFoldDB" id="A0A8J7P8Z3"/>
<feature type="domain" description="LD-carboxypeptidase N-terminal" evidence="7">
    <location>
        <begin position="16"/>
        <end position="133"/>
    </location>
</feature>
<dbReference type="PIRSF" id="PIRSF028757">
    <property type="entry name" value="LD-carboxypeptidase"/>
    <property type="match status" value="1"/>
</dbReference>
<keyword evidence="4" id="KW-0378">Hydrolase</keyword>
<keyword evidence="2" id="KW-0121">Carboxypeptidase</keyword>
<name>A0A8J7P8Z3_9BACT</name>
<feature type="active site" description="Nucleophile" evidence="6">
    <location>
        <position position="113"/>
    </location>
</feature>
<dbReference type="EMBL" id="JAFLCK010000015">
    <property type="protein sequence ID" value="MBN8661021.1"/>
    <property type="molecule type" value="Genomic_DNA"/>
</dbReference>
<evidence type="ECO:0000256" key="5">
    <source>
        <dbReference type="ARBA" id="ARBA00022825"/>
    </source>
</evidence>
<comment type="caution">
    <text evidence="9">The sequence shown here is derived from an EMBL/GenBank/DDBJ whole genome shotgun (WGS) entry which is preliminary data.</text>
</comment>
<keyword evidence="3" id="KW-0645">Protease</keyword>
<accession>A0A8J7P8Z3</accession>
<dbReference type="CDD" id="cd07025">
    <property type="entry name" value="Peptidase_S66"/>
    <property type="match status" value="1"/>
</dbReference>
<evidence type="ECO:0000256" key="6">
    <source>
        <dbReference type="PIRSR" id="PIRSR028757-1"/>
    </source>
</evidence>
<dbReference type="GO" id="GO:0008236">
    <property type="term" value="F:serine-type peptidase activity"/>
    <property type="evidence" value="ECO:0007669"/>
    <property type="project" value="UniProtKB-KW"/>
</dbReference>
<feature type="domain" description="LD-carboxypeptidase C-terminal" evidence="8">
    <location>
        <begin position="192"/>
        <end position="313"/>
    </location>
</feature>
<dbReference type="Proteomes" id="UP000664277">
    <property type="component" value="Unassembled WGS sequence"/>
</dbReference>
<dbReference type="GO" id="GO:0006508">
    <property type="term" value="P:proteolysis"/>
    <property type="evidence" value="ECO:0007669"/>
    <property type="project" value="UniProtKB-KW"/>
</dbReference>
<organism evidence="9 10">
    <name type="scientific">Candidatus Obscuribacter phosphatis</name>
    <dbReference type="NCBI Taxonomy" id="1906157"/>
    <lineage>
        <taxon>Bacteria</taxon>
        <taxon>Bacillati</taxon>
        <taxon>Candidatus Melainabacteria</taxon>
        <taxon>Candidatus Obscuribacterales</taxon>
        <taxon>Candidatus Obscuribacteraceae</taxon>
        <taxon>Candidatus Obscuribacter</taxon>
    </lineage>
</organism>
<gene>
    <name evidence="9" type="ORF">J0M35_11695</name>
</gene>
<dbReference type="InterPro" id="IPR027478">
    <property type="entry name" value="LdcA_N"/>
</dbReference>
<evidence type="ECO:0000313" key="10">
    <source>
        <dbReference type="Proteomes" id="UP000664277"/>
    </source>
</evidence>
<dbReference type="InterPro" id="IPR040449">
    <property type="entry name" value="Peptidase_S66_N"/>
</dbReference>
<dbReference type="PANTHER" id="PTHR30237">
    <property type="entry name" value="MURAMOYLTETRAPEPTIDE CARBOXYPEPTIDASE"/>
    <property type="match status" value="1"/>
</dbReference>
<evidence type="ECO:0000313" key="9">
    <source>
        <dbReference type="EMBL" id="MBN8661021.1"/>
    </source>
</evidence>
<dbReference type="GO" id="GO:0004180">
    <property type="term" value="F:carboxypeptidase activity"/>
    <property type="evidence" value="ECO:0007669"/>
    <property type="project" value="UniProtKB-KW"/>
</dbReference>
<dbReference type="InterPro" id="IPR003507">
    <property type="entry name" value="S66_fam"/>
</dbReference>
<dbReference type="InterPro" id="IPR040921">
    <property type="entry name" value="Peptidase_S66C"/>
</dbReference>
<dbReference type="Gene3D" id="3.40.50.10740">
    <property type="entry name" value="Class I glutamine amidotransferase-like"/>
    <property type="match status" value="1"/>
</dbReference>
<dbReference type="InterPro" id="IPR029062">
    <property type="entry name" value="Class_I_gatase-like"/>
</dbReference>
<dbReference type="InterPro" id="IPR027461">
    <property type="entry name" value="Carboxypeptidase_A_C_sf"/>
</dbReference>
<evidence type="ECO:0000256" key="2">
    <source>
        <dbReference type="ARBA" id="ARBA00022645"/>
    </source>
</evidence>
<evidence type="ECO:0000256" key="1">
    <source>
        <dbReference type="ARBA" id="ARBA00010233"/>
    </source>
</evidence>
<dbReference type="Gene3D" id="3.50.30.60">
    <property type="entry name" value="LD-carboxypeptidase A C-terminal domain-like"/>
    <property type="match status" value="1"/>
</dbReference>